<evidence type="ECO:0000313" key="2">
    <source>
        <dbReference type="Proteomes" id="UP001174839"/>
    </source>
</evidence>
<organism evidence="1 2">
    <name type="scientific">Robiginitalea aurantiaca</name>
    <dbReference type="NCBI Taxonomy" id="3056915"/>
    <lineage>
        <taxon>Bacteria</taxon>
        <taxon>Pseudomonadati</taxon>
        <taxon>Bacteroidota</taxon>
        <taxon>Flavobacteriia</taxon>
        <taxon>Flavobacteriales</taxon>
        <taxon>Flavobacteriaceae</taxon>
        <taxon>Robiginitalea</taxon>
    </lineage>
</organism>
<keyword evidence="2" id="KW-1185">Reference proteome</keyword>
<comment type="caution">
    <text evidence="1">The sequence shown here is derived from an EMBL/GenBank/DDBJ whole genome shotgun (WGS) entry which is preliminary data.</text>
</comment>
<gene>
    <name evidence="1" type="ORF">QU605_05465</name>
</gene>
<dbReference type="RefSeq" id="WP_289724269.1">
    <property type="nucleotide sequence ID" value="NZ_JAUDUY010000002.1"/>
</dbReference>
<dbReference type="Proteomes" id="UP001174839">
    <property type="component" value="Unassembled WGS sequence"/>
</dbReference>
<dbReference type="Gene3D" id="2.40.160.20">
    <property type="match status" value="1"/>
</dbReference>
<dbReference type="SUPFAM" id="SSF56925">
    <property type="entry name" value="OMPA-like"/>
    <property type="match status" value="1"/>
</dbReference>
<name>A0ABT7WDC2_9FLAO</name>
<accession>A0ABT7WDC2</accession>
<dbReference type="EMBL" id="JAUDUY010000002">
    <property type="protein sequence ID" value="MDM9630907.1"/>
    <property type="molecule type" value="Genomic_DNA"/>
</dbReference>
<reference evidence="1" key="1">
    <citation type="submission" date="2023-06" db="EMBL/GenBank/DDBJ databases">
        <title>Robiginitalea aurantiacus sp. nov. and Algoriphagus sediminis sp. nov., isolated from coastal sediment.</title>
        <authorList>
            <person name="Zhou Z.Y."/>
            <person name="An J."/>
            <person name="Jia Y.W."/>
            <person name="Du Z.J."/>
        </authorList>
    </citation>
    <scope>NUCLEOTIDE SEQUENCE</scope>
    <source>
        <strain evidence="1">M39</strain>
    </source>
</reference>
<dbReference type="InterPro" id="IPR011250">
    <property type="entry name" value="OMP/PagP_B-barrel"/>
</dbReference>
<protein>
    <recommendedName>
        <fullName evidence="3">Outer membrane protein beta-barrel domain-containing protein</fullName>
    </recommendedName>
</protein>
<proteinExistence type="predicted"/>
<sequence>MKHLLILITLILILPVGGMAQENTRNEGTRTPYELMSSYYAEQFKPFQKKNIYTGLAFSLSDKNLSNVNQLVRNVVNGKDKAFSIILKGGYYTGDYAMVGLNFEYAQETFEGTLLRDADTVQSNSISRYYNFTPNVRSTVPLTKTERLSFFTEVGLAFGVGNTLTRNTKNLDEIETSYTDEFNFRVGISPGITFFAIENFAFEVQLDVLGYELNVKNKETNGIEQSRVVTNNIDFNINLLSLKLGLAYYFGASKKRN</sequence>
<evidence type="ECO:0008006" key="3">
    <source>
        <dbReference type="Google" id="ProtNLM"/>
    </source>
</evidence>
<evidence type="ECO:0000313" key="1">
    <source>
        <dbReference type="EMBL" id="MDM9630907.1"/>
    </source>
</evidence>